<feature type="region of interest" description="Disordered" evidence="1">
    <location>
        <begin position="1"/>
        <end position="30"/>
    </location>
</feature>
<dbReference type="AlphaFoldDB" id="A0A699W9A3"/>
<accession>A0A699W9A3</accession>
<proteinExistence type="predicted"/>
<organism evidence="2">
    <name type="scientific">Tanacetum cinerariifolium</name>
    <name type="common">Dalmatian daisy</name>
    <name type="synonym">Chrysanthemum cinerariifolium</name>
    <dbReference type="NCBI Taxonomy" id="118510"/>
    <lineage>
        <taxon>Eukaryota</taxon>
        <taxon>Viridiplantae</taxon>
        <taxon>Streptophyta</taxon>
        <taxon>Embryophyta</taxon>
        <taxon>Tracheophyta</taxon>
        <taxon>Spermatophyta</taxon>
        <taxon>Magnoliopsida</taxon>
        <taxon>eudicotyledons</taxon>
        <taxon>Gunneridae</taxon>
        <taxon>Pentapetalae</taxon>
        <taxon>asterids</taxon>
        <taxon>campanulids</taxon>
        <taxon>Asterales</taxon>
        <taxon>Asteraceae</taxon>
        <taxon>Asteroideae</taxon>
        <taxon>Anthemideae</taxon>
        <taxon>Anthemidinae</taxon>
        <taxon>Tanacetum</taxon>
    </lineage>
</organism>
<reference evidence="2" key="1">
    <citation type="journal article" date="2019" name="Sci. Rep.">
        <title>Draft genome of Tanacetum cinerariifolium, the natural source of mosquito coil.</title>
        <authorList>
            <person name="Yamashiro T."/>
            <person name="Shiraishi A."/>
            <person name="Satake H."/>
            <person name="Nakayama K."/>
        </authorList>
    </citation>
    <scope>NUCLEOTIDE SEQUENCE</scope>
</reference>
<comment type="caution">
    <text evidence="2">The sequence shown here is derived from an EMBL/GenBank/DDBJ whole genome shotgun (WGS) entry which is preliminary data.</text>
</comment>
<evidence type="ECO:0000313" key="2">
    <source>
        <dbReference type="EMBL" id="GFD43200.1"/>
    </source>
</evidence>
<dbReference type="EMBL" id="BKCJ011592592">
    <property type="protein sequence ID" value="GFD43200.1"/>
    <property type="molecule type" value="Genomic_DNA"/>
</dbReference>
<protein>
    <submittedName>
        <fullName evidence="2">Uncharacterized protein</fullName>
    </submittedName>
</protein>
<evidence type="ECO:0000256" key="1">
    <source>
        <dbReference type="SAM" id="MobiDB-lite"/>
    </source>
</evidence>
<gene>
    <name evidence="2" type="ORF">Tci_915169</name>
</gene>
<feature type="compositionally biased region" description="Basic residues" evidence="1">
    <location>
        <begin position="7"/>
        <end position="19"/>
    </location>
</feature>
<feature type="non-terminal residue" evidence="2">
    <location>
        <position position="1"/>
    </location>
</feature>
<name>A0A699W9A3_TANCI</name>
<sequence>PVDAWHQHTHHGLRAAHLGRQHEAPQRADQISVQPVCPELLLADMQSSRKPRVPRFNKTLRQAATDKVAATGQLAVETKRRHNRSGRLKPLKTRLLNGLKALLARSS</sequence>